<dbReference type="GO" id="GO:0006888">
    <property type="term" value="P:endoplasmic reticulum to Golgi vesicle-mediated transport"/>
    <property type="evidence" value="ECO:0007669"/>
    <property type="project" value="TreeGrafter"/>
</dbReference>
<dbReference type="EMBL" id="OD567135">
    <property type="protein sequence ID" value="CAD7445189.1"/>
    <property type="molecule type" value="Genomic_DNA"/>
</dbReference>
<evidence type="ECO:0000313" key="2">
    <source>
        <dbReference type="EMBL" id="CAD7445189.1"/>
    </source>
</evidence>
<dbReference type="SUPFAM" id="SSF55711">
    <property type="entry name" value="Subdomain of clathrin and coatomer appendage domain"/>
    <property type="match status" value="1"/>
</dbReference>
<dbReference type="GO" id="GO:0009306">
    <property type="term" value="P:protein secretion"/>
    <property type="evidence" value="ECO:0007669"/>
    <property type="project" value="TreeGrafter"/>
</dbReference>
<feature type="domain" description="Coatomer subunit gamma C-terminal" evidence="1">
    <location>
        <begin position="28"/>
        <end position="139"/>
    </location>
</feature>
<proteinExistence type="predicted"/>
<sequence length="229" mass="24212">MYNAPQGALSVTRDTVLSQLEDVEVTLGDQIQKVSKANFGAAWEEAANYHELEDTYALSSMGSLEEAVKSIISFLGMQPVERSDKVMEGKSSHTLYLAGLFRGGHDVLLRAKLALGDGVTMQLTVRSTDPDIAELVTSAQNMLSMSSICHTVTYHVIVNMSHTMSLRGSVVSSISSTGSSRASIGPLVSTSTIRLFSVGDSEPNISVSIVSNAAMSNSAATCCTIAALT</sequence>
<dbReference type="Gene3D" id="3.30.310.10">
    <property type="entry name" value="TATA-Binding Protein"/>
    <property type="match status" value="1"/>
</dbReference>
<gene>
    <name evidence="2" type="ORF">TBIB3V08_LOCUS7547</name>
</gene>
<dbReference type="GO" id="GO:0006891">
    <property type="term" value="P:intra-Golgi vesicle-mediated transport"/>
    <property type="evidence" value="ECO:0007669"/>
    <property type="project" value="TreeGrafter"/>
</dbReference>
<dbReference type="GO" id="GO:0072384">
    <property type="term" value="P:organelle transport along microtubule"/>
    <property type="evidence" value="ECO:0007669"/>
    <property type="project" value="TreeGrafter"/>
</dbReference>
<dbReference type="AlphaFoldDB" id="A0A7R9F365"/>
<name>A0A7R9F365_9NEOP</name>
<dbReference type="GO" id="GO:0000139">
    <property type="term" value="C:Golgi membrane"/>
    <property type="evidence" value="ECO:0007669"/>
    <property type="project" value="TreeGrafter"/>
</dbReference>
<dbReference type="FunFam" id="3.30.310.10:FF:000006">
    <property type="entry name" value="Coatomer subunit gamma"/>
    <property type="match status" value="1"/>
</dbReference>
<reference evidence="2" key="1">
    <citation type="submission" date="2020-11" db="EMBL/GenBank/DDBJ databases">
        <authorList>
            <person name="Tran Van P."/>
        </authorList>
    </citation>
    <scope>NUCLEOTIDE SEQUENCE</scope>
</reference>
<organism evidence="2">
    <name type="scientific">Timema bartmani</name>
    <dbReference type="NCBI Taxonomy" id="61472"/>
    <lineage>
        <taxon>Eukaryota</taxon>
        <taxon>Metazoa</taxon>
        <taxon>Ecdysozoa</taxon>
        <taxon>Arthropoda</taxon>
        <taxon>Hexapoda</taxon>
        <taxon>Insecta</taxon>
        <taxon>Pterygota</taxon>
        <taxon>Neoptera</taxon>
        <taxon>Polyneoptera</taxon>
        <taxon>Phasmatodea</taxon>
        <taxon>Timematodea</taxon>
        <taxon>Timematoidea</taxon>
        <taxon>Timematidae</taxon>
        <taxon>Timema</taxon>
    </lineage>
</organism>
<evidence type="ECO:0000259" key="1">
    <source>
        <dbReference type="Pfam" id="PF16381"/>
    </source>
</evidence>
<dbReference type="GO" id="GO:0006886">
    <property type="term" value="P:intracellular protein transport"/>
    <property type="evidence" value="ECO:0007669"/>
    <property type="project" value="InterPro"/>
</dbReference>
<dbReference type="InterPro" id="IPR012295">
    <property type="entry name" value="TBP_dom_sf"/>
</dbReference>
<dbReference type="GO" id="GO:0030126">
    <property type="term" value="C:COPI vesicle coat"/>
    <property type="evidence" value="ECO:0007669"/>
    <property type="project" value="TreeGrafter"/>
</dbReference>
<dbReference type="PANTHER" id="PTHR10261">
    <property type="entry name" value="COATOMER SUBUNIT GAMMA"/>
    <property type="match status" value="1"/>
</dbReference>
<dbReference type="GO" id="GO:0005783">
    <property type="term" value="C:endoplasmic reticulum"/>
    <property type="evidence" value="ECO:0007669"/>
    <property type="project" value="TreeGrafter"/>
</dbReference>
<dbReference type="InterPro" id="IPR017106">
    <property type="entry name" value="Coatomer_gsu"/>
</dbReference>
<dbReference type="InterPro" id="IPR009028">
    <property type="entry name" value="Coatomer/calthrin_app_sub_C"/>
</dbReference>
<dbReference type="InterPro" id="IPR032154">
    <property type="entry name" value="Coatomer_g_Cpla"/>
</dbReference>
<dbReference type="GO" id="GO:0005793">
    <property type="term" value="C:endoplasmic reticulum-Golgi intermediate compartment"/>
    <property type="evidence" value="ECO:0007669"/>
    <property type="project" value="TreeGrafter"/>
</dbReference>
<dbReference type="Pfam" id="PF16381">
    <property type="entry name" value="Coatomer_g_Cpla"/>
    <property type="match status" value="1"/>
</dbReference>
<dbReference type="PANTHER" id="PTHR10261:SF0">
    <property type="entry name" value="COATOMER SUBUNIT GAMMA-2"/>
    <property type="match status" value="1"/>
</dbReference>
<protein>
    <recommendedName>
        <fullName evidence="1">Coatomer subunit gamma C-terminal domain-containing protein</fullName>
    </recommendedName>
</protein>
<accession>A0A7R9F365</accession>